<feature type="signal peptide" evidence="1">
    <location>
        <begin position="1"/>
        <end position="18"/>
    </location>
</feature>
<evidence type="ECO:0008006" key="4">
    <source>
        <dbReference type="Google" id="ProtNLM"/>
    </source>
</evidence>
<evidence type="ECO:0000313" key="2">
    <source>
        <dbReference type="EMBL" id="MQQ08648.1"/>
    </source>
</evidence>
<evidence type="ECO:0000313" key="3">
    <source>
        <dbReference type="Proteomes" id="UP000444174"/>
    </source>
</evidence>
<gene>
    <name evidence="2" type="ORF">GFB49_09310</name>
</gene>
<keyword evidence="1" id="KW-0732">Signal</keyword>
<evidence type="ECO:0000256" key="1">
    <source>
        <dbReference type="SAM" id="SignalP"/>
    </source>
</evidence>
<reference evidence="2 3" key="1">
    <citation type="submission" date="2019-10" db="EMBL/GenBank/DDBJ databases">
        <title>Epibacterium sp. nov., isolated from seawater.</title>
        <authorList>
            <person name="Zhang X."/>
            <person name="Li N."/>
        </authorList>
    </citation>
    <scope>NUCLEOTIDE SEQUENCE [LARGE SCALE GENOMIC DNA]</scope>
    <source>
        <strain evidence="2 3">SM1979</strain>
    </source>
</reference>
<proteinExistence type="predicted"/>
<feature type="chain" id="PRO_5032722963" description="Secreted protein" evidence="1">
    <location>
        <begin position="19"/>
        <end position="118"/>
    </location>
</feature>
<dbReference type="EMBL" id="WIBF01000004">
    <property type="protein sequence ID" value="MQQ08648.1"/>
    <property type="molecule type" value="Genomic_DNA"/>
</dbReference>
<organism evidence="2 3">
    <name type="scientific">Tritonibacter litoralis</name>
    <dbReference type="NCBI Taxonomy" id="2662264"/>
    <lineage>
        <taxon>Bacteria</taxon>
        <taxon>Pseudomonadati</taxon>
        <taxon>Pseudomonadota</taxon>
        <taxon>Alphaproteobacteria</taxon>
        <taxon>Rhodobacterales</taxon>
        <taxon>Paracoccaceae</taxon>
        <taxon>Tritonibacter</taxon>
    </lineage>
</organism>
<name>A0A843YFN9_9RHOB</name>
<dbReference type="Proteomes" id="UP000444174">
    <property type="component" value="Unassembled WGS sequence"/>
</dbReference>
<dbReference type="AlphaFoldDB" id="A0A843YFN9"/>
<keyword evidence="3" id="KW-1185">Reference proteome</keyword>
<comment type="caution">
    <text evidence="2">The sequence shown here is derived from an EMBL/GenBank/DDBJ whole genome shotgun (WGS) entry which is preliminary data.</text>
</comment>
<protein>
    <recommendedName>
        <fullName evidence="4">Secreted protein</fullName>
    </recommendedName>
</protein>
<accession>A0A843YFN9</accession>
<dbReference type="RefSeq" id="WP_153215578.1">
    <property type="nucleotide sequence ID" value="NZ_WIBF01000004.1"/>
</dbReference>
<sequence>MRHLLLLIICGLPLPVSAGEWALRPNDRPFTDEELARLPERSFVFYDDGESIYGPDGAYSYTFSAANGGGTSWGSYHIAQDGSVCVEFVGGATRCDVLVHSGSRVVLLTEDGERYPVR</sequence>